<feature type="compositionally biased region" description="Basic and acidic residues" evidence="1">
    <location>
        <begin position="41"/>
        <end position="72"/>
    </location>
</feature>
<evidence type="ECO:0000313" key="3">
    <source>
        <dbReference type="Proteomes" id="UP000654918"/>
    </source>
</evidence>
<comment type="caution">
    <text evidence="2">The sequence shown here is derived from an EMBL/GenBank/DDBJ whole genome shotgun (WGS) entry which is preliminary data.</text>
</comment>
<dbReference type="Proteomes" id="UP000654918">
    <property type="component" value="Unassembled WGS sequence"/>
</dbReference>
<reference evidence="2" key="1">
    <citation type="journal article" date="2020" name="Phytopathology">
        <title>Genome Sequence Resources of Colletotrichum truncatum, C. plurivorum, C. musicola, and C. sojae: Four Species Pathogenic to Soybean (Glycine max).</title>
        <authorList>
            <person name="Rogerio F."/>
            <person name="Boufleur T.R."/>
            <person name="Ciampi-Guillardi M."/>
            <person name="Sukno S.A."/>
            <person name="Thon M.R."/>
            <person name="Massola Junior N.S."/>
            <person name="Baroncelli R."/>
        </authorList>
    </citation>
    <scope>NUCLEOTIDE SEQUENCE</scope>
    <source>
        <strain evidence="2">LFN00145</strain>
    </source>
</reference>
<proteinExistence type="predicted"/>
<dbReference type="AlphaFoldDB" id="A0A8H6KU82"/>
<gene>
    <name evidence="2" type="ORF">CPLU01_02881</name>
</gene>
<evidence type="ECO:0000256" key="1">
    <source>
        <dbReference type="SAM" id="MobiDB-lite"/>
    </source>
</evidence>
<feature type="compositionally biased region" description="Basic residues" evidence="1">
    <location>
        <begin position="85"/>
        <end position="95"/>
    </location>
</feature>
<dbReference type="EMBL" id="WIGO01000023">
    <property type="protein sequence ID" value="KAF6837772.1"/>
    <property type="molecule type" value="Genomic_DNA"/>
</dbReference>
<keyword evidence="3" id="KW-1185">Reference proteome</keyword>
<name>A0A8H6KU82_9PEZI</name>
<accession>A0A8H6KU82</accession>
<protein>
    <submittedName>
        <fullName evidence="2">Uncharacterized protein</fullName>
    </submittedName>
</protein>
<evidence type="ECO:0000313" key="2">
    <source>
        <dbReference type="EMBL" id="KAF6837772.1"/>
    </source>
</evidence>
<feature type="region of interest" description="Disordered" evidence="1">
    <location>
        <begin position="41"/>
        <end position="95"/>
    </location>
</feature>
<sequence>MHISKALIGSPTGTMGDGLQTYAVDLALAGGSTVCCAPVLRDSDLPSRDYGDAGRDSAGTERRVWVWSRGREGEDEDRDEEKEARLRRRKIPRQE</sequence>
<organism evidence="2 3">
    <name type="scientific">Colletotrichum plurivorum</name>
    <dbReference type="NCBI Taxonomy" id="2175906"/>
    <lineage>
        <taxon>Eukaryota</taxon>
        <taxon>Fungi</taxon>
        <taxon>Dikarya</taxon>
        <taxon>Ascomycota</taxon>
        <taxon>Pezizomycotina</taxon>
        <taxon>Sordariomycetes</taxon>
        <taxon>Hypocreomycetidae</taxon>
        <taxon>Glomerellales</taxon>
        <taxon>Glomerellaceae</taxon>
        <taxon>Colletotrichum</taxon>
        <taxon>Colletotrichum orchidearum species complex</taxon>
    </lineage>
</organism>